<dbReference type="AlphaFoldDB" id="A0AA39WUI3"/>
<evidence type="ECO:0000256" key="1">
    <source>
        <dbReference type="SAM" id="SignalP"/>
    </source>
</evidence>
<organism evidence="2 3">
    <name type="scientific">Bombardia bombarda</name>
    <dbReference type="NCBI Taxonomy" id="252184"/>
    <lineage>
        <taxon>Eukaryota</taxon>
        <taxon>Fungi</taxon>
        <taxon>Dikarya</taxon>
        <taxon>Ascomycota</taxon>
        <taxon>Pezizomycotina</taxon>
        <taxon>Sordariomycetes</taxon>
        <taxon>Sordariomycetidae</taxon>
        <taxon>Sordariales</taxon>
        <taxon>Lasiosphaeriaceae</taxon>
        <taxon>Bombardia</taxon>
    </lineage>
</organism>
<reference evidence="2" key="1">
    <citation type="submission" date="2023-06" db="EMBL/GenBank/DDBJ databases">
        <title>Genome-scale phylogeny and comparative genomics of the fungal order Sordariales.</title>
        <authorList>
            <consortium name="Lawrence Berkeley National Laboratory"/>
            <person name="Hensen N."/>
            <person name="Bonometti L."/>
            <person name="Westerberg I."/>
            <person name="Brannstrom I.O."/>
            <person name="Guillou S."/>
            <person name="Cros-Aarteil S."/>
            <person name="Calhoun S."/>
            <person name="Haridas S."/>
            <person name="Kuo A."/>
            <person name="Mondo S."/>
            <person name="Pangilinan J."/>
            <person name="Riley R."/>
            <person name="LaButti K."/>
            <person name="Andreopoulos B."/>
            <person name="Lipzen A."/>
            <person name="Chen C."/>
            <person name="Yanf M."/>
            <person name="Daum C."/>
            <person name="Ng V."/>
            <person name="Clum A."/>
            <person name="Steindorff A."/>
            <person name="Ohm R."/>
            <person name="Martin F."/>
            <person name="Silar P."/>
            <person name="Natvig D."/>
            <person name="Lalanne C."/>
            <person name="Gautier V."/>
            <person name="Ament-velasquez S.L."/>
            <person name="Kruys A."/>
            <person name="Hutchinson M.I."/>
            <person name="Powell A.J."/>
            <person name="Barry K."/>
            <person name="Miller A.N."/>
            <person name="Grigoriev I.V."/>
            <person name="Debuchy R."/>
            <person name="Gladieux P."/>
            <person name="Thoren M.H."/>
            <person name="Johannesson H."/>
        </authorList>
    </citation>
    <scope>NUCLEOTIDE SEQUENCE</scope>
    <source>
        <strain evidence="2">SMH3391-2</strain>
    </source>
</reference>
<keyword evidence="3" id="KW-1185">Reference proteome</keyword>
<accession>A0AA39WUI3</accession>
<sequence>MMRHSPVRVALAVVAFSSLHSGAVNGSRVCGSTPGTYQTRLIDLRWDGADPSKGNQFATFAASLGNGATPLYECNSQWPEAWAGWYEGGNSSIIWSDCIWTGAGSGPDKTVSFALDWRTKIMYMSHTFACSDKRGSDGLATGTINLDLNCSTTTDSLSYCVPKSNTAAGTRPSVLVSTKLLGQISPLNSNAEACAENAKRYQSWRLENWHRQFVMPPSSLTPGVPDKTPSSDTGPSFKLTNLASNGVFNCSTAPAKEKDHVFEGVCESMSESTTTTAKFSFDPQLALLTVEQHWNCSPDSIFDAVGIEFMQAACDRNFNSDVFTCTSDPVWIGTKTV</sequence>
<dbReference type="EMBL" id="JAULSR010000004">
    <property type="protein sequence ID" value="KAK0621702.1"/>
    <property type="molecule type" value="Genomic_DNA"/>
</dbReference>
<evidence type="ECO:0000313" key="2">
    <source>
        <dbReference type="EMBL" id="KAK0621702.1"/>
    </source>
</evidence>
<evidence type="ECO:0000313" key="3">
    <source>
        <dbReference type="Proteomes" id="UP001174934"/>
    </source>
</evidence>
<keyword evidence="1" id="KW-0732">Signal</keyword>
<feature type="chain" id="PRO_5041240156" evidence="1">
    <location>
        <begin position="27"/>
        <end position="337"/>
    </location>
</feature>
<proteinExistence type="predicted"/>
<protein>
    <submittedName>
        <fullName evidence="2">Uncharacterized protein</fullName>
    </submittedName>
</protein>
<gene>
    <name evidence="2" type="ORF">B0T17DRAFT_300502</name>
</gene>
<dbReference type="Proteomes" id="UP001174934">
    <property type="component" value="Unassembled WGS sequence"/>
</dbReference>
<feature type="signal peptide" evidence="1">
    <location>
        <begin position="1"/>
        <end position="26"/>
    </location>
</feature>
<comment type="caution">
    <text evidence="2">The sequence shown here is derived from an EMBL/GenBank/DDBJ whole genome shotgun (WGS) entry which is preliminary data.</text>
</comment>
<name>A0AA39WUI3_9PEZI</name>